<proteinExistence type="predicted"/>
<dbReference type="AlphaFoldDB" id="B8CGS5"/>
<dbReference type="KEGG" id="swp:swp_0071"/>
<organism evidence="1 2">
    <name type="scientific">Shewanella piezotolerans (strain WP3 / JCM 13877)</name>
    <dbReference type="NCBI Taxonomy" id="225849"/>
    <lineage>
        <taxon>Bacteria</taxon>
        <taxon>Pseudomonadati</taxon>
        <taxon>Pseudomonadota</taxon>
        <taxon>Gammaproteobacteria</taxon>
        <taxon>Alteromonadales</taxon>
        <taxon>Shewanellaceae</taxon>
        <taxon>Shewanella</taxon>
    </lineage>
</organism>
<dbReference type="Proteomes" id="UP000000753">
    <property type="component" value="Chromosome"/>
</dbReference>
<evidence type="ECO:0000313" key="1">
    <source>
        <dbReference type="EMBL" id="ACJ26918.1"/>
    </source>
</evidence>
<evidence type="ECO:0000313" key="2">
    <source>
        <dbReference type="Proteomes" id="UP000000753"/>
    </source>
</evidence>
<dbReference type="STRING" id="225849.swp_0071"/>
<dbReference type="HOGENOM" id="CLU_211107_0_0_6"/>
<dbReference type="EMBL" id="CP000472">
    <property type="protein sequence ID" value="ACJ26918.1"/>
    <property type="molecule type" value="Genomic_DNA"/>
</dbReference>
<reference evidence="1 2" key="1">
    <citation type="journal article" date="2008" name="PLoS ONE">
        <title>Environmental adaptation: genomic analysis of the piezotolerant and psychrotolerant deep-sea iron reducing bacterium Shewanella piezotolerans WP3.</title>
        <authorList>
            <person name="Wang F."/>
            <person name="Wang J."/>
            <person name="Jian H."/>
            <person name="Zhang B."/>
            <person name="Li S."/>
            <person name="Wang F."/>
            <person name="Zeng X."/>
            <person name="Gao L."/>
            <person name="Bartlett D.H."/>
            <person name="Yu J."/>
            <person name="Hu S."/>
            <person name="Xiao X."/>
        </authorList>
    </citation>
    <scope>NUCLEOTIDE SEQUENCE [LARGE SCALE GENOMIC DNA]</scope>
    <source>
        <strain evidence="2">WP3 / JCM 13877</strain>
    </source>
</reference>
<protein>
    <submittedName>
        <fullName evidence="1">Uncharacterized protein</fullName>
    </submittedName>
</protein>
<sequence length="37" mass="3923">MHLTPAGLPSGIPGIGVVIEGAMQHAPQPKRQFIYIP</sequence>
<keyword evidence="2" id="KW-1185">Reference proteome</keyword>
<accession>B8CGS5</accession>
<gene>
    <name evidence="1" type="ordered locus">swp_0071</name>
</gene>
<name>B8CGS5_SHEPW</name>